<dbReference type="InterPro" id="IPR036775">
    <property type="entry name" value="DNA_pol_Y-fam_lit_finger_sf"/>
</dbReference>
<sequence length="390" mass="43334">MHLDMDAFFASVEQLDHPELRGKPVIIGGGSRGVVSTASYEARVYGVRSAMPVATARKLCPQGIFVRGRMRRYAELSHRIMAALQDFSPLVEPASVDEAYLDATGLERLFGPPERLLPAIKARVAEVTGGLTCSVGAAPVKFLAKICSEVNKPDGIFILRPEDVDAFLLPLAVERLPGVGRRMARELHALGVSRVEQLRRYSPQFMESRFGKWGRELLRRAHGIDPRPVCPEHAAKSESAETTFAEDTRDRAFLEKKLLAHAERVGASLRRHGWQGRTVTLKIKFANFRQITRSRTLPEPICATQSIFDIARDLLRQEALPLPVRLIGLGVSGFESPPPKQALLPGLPCPDGHDPQQEARRLRLDKALDKLRQKFGKQAVQRGRLFSPPD</sequence>
<dbReference type="Pfam" id="PF11799">
    <property type="entry name" value="IMS_C"/>
    <property type="match status" value="1"/>
</dbReference>
<evidence type="ECO:0000256" key="7">
    <source>
        <dbReference type="ARBA" id="ARBA00022695"/>
    </source>
</evidence>
<comment type="function">
    <text evidence="16">Poorly processive, error-prone DNA polymerase involved in untargeted mutagenesis. Copies undamaged DNA at stalled replication forks, which arise in vivo from mismatched or misaligned primer ends. These misaligned primers can be extended by PolIV. Exhibits no 3'-5' exonuclease (proofreading) activity. May be involved in translesional synthesis, in conjunction with the beta clamp from PolIII.</text>
</comment>
<dbReference type="GO" id="GO:0042276">
    <property type="term" value="P:error-prone translesion synthesis"/>
    <property type="evidence" value="ECO:0007669"/>
    <property type="project" value="TreeGrafter"/>
</dbReference>
<dbReference type="GO" id="GO:0006281">
    <property type="term" value="P:DNA repair"/>
    <property type="evidence" value="ECO:0007669"/>
    <property type="project" value="UniProtKB-UniRule"/>
</dbReference>
<gene>
    <name evidence="16" type="primary">dinB</name>
    <name evidence="18" type="ORF">H9784_03615</name>
</gene>
<dbReference type="Pfam" id="PF00817">
    <property type="entry name" value="IMS"/>
    <property type="match status" value="1"/>
</dbReference>
<accession>A0A9D2HKL3</accession>
<dbReference type="InterPro" id="IPR017961">
    <property type="entry name" value="DNA_pol_Y-fam_little_finger"/>
</dbReference>
<feature type="site" description="Substrate discrimination" evidence="16">
    <location>
        <position position="9"/>
    </location>
</feature>
<dbReference type="GO" id="GO:0006261">
    <property type="term" value="P:DNA-templated DNA replication"/>
    <property type="evidence" value="ECO:0007669"/>
    <property type="project" value="UniProtKB-UniRule"/>
</dbReference>
<keyword evidence="10 16" id="KW-0227">DNA damage</keyword>
<name>A0A9D2HKL3_9BACT</name>
<dbReference type="InterPro" id="IPR001126">
    <property type="entry name" value="UmuC"/>
</dbReference>
<evidence type="ECO:0000256" key="15">
    <source>
        <dbReference type="ARBA" id="ARBA00049244"/>
    </source>
</evidence>
<dbReference type="CDD" id="cd03586">
    <property type="entry name" value="PolY_Pol_IV_kappa"/>
    <property type="match status" value="1"/>
</dbReference>
<keyword evidence="4 16" id="KW-0515">Mutator protein</keyword>
<evidence type="ECO:0000256" key="5">
    <source>
        <dbReference type="ARBA" id="ARBA00022490"/>
    </source>
</evidence>
<evidence type="ECO:0000256" key="9">
    <source>
        <dbReference type="ARBA" id="ARBA00022723"/>
    </source>
</evidence>
<comment type="caution">
    <text evidence="18">The sequence shown here is derived from an EMBL/GenBank/DDBJ whole genome shotgun (WGS) entry which is preliminary data.</text>
</comment>
<dbReference type="InterPro" id="IPR053848">
    <property type="entry name" value="IMS_HHH_1"/>
</dbReference>
<comment type="catalytic activity">
    <reaction evidence="15 16">
        <text>DNA(n) + a 2'-deoxyribonucleoside 5'-triphosphate = DNA(n+1) + diphosphate</text>
        <dbReference type="Rhea" id="RHEA:22508"/>
        <dbReference type="Rhea" id="RHEA-COMP:17339"/>
        <dbReference type="Rhea" id="RHEA-COMP:17340"/>
        <dbReference type="ChEBI" id="CHEBI:33019"/>
        <dbReference type="ChEBI" id="CHEBI:61560"/>
        <dbReference type="ChEBI" id="CHEBI:173112"/>
        <dbReference type="EC" id="2.7.7.7"/>
    </reaction>
</comment>
<comment type="subcellular location">
    <subcellularLocation>
        <location evidence="1 16">Cytoplasm</location>
    </subcellularLocation>
</comment>
<dbReference type="PANTHER" id="PTHR11076:SF33">
    <property type="entry name" value="DNA POLYMERASE KAPPA"/>
    <property type="match status" value="1"/>
</dbReference>
<keyword evidence="8 16" id="KW-0235">DNA replication</keyword>
<dbReference type="PROSITE" id="PS50173">
    <property type="entry name" value="UMUC"/>
    <property type="match status" value="1"/>
</dbReference>
<organism evidence="18 19">
    <name type="scientific">Candidatus Desulfovibrio intestinavium</name>
    <dbReference type="NCBI Taxonomy" id="2838534"/>
    <lineage>
        <taxon>Bacteria</taxon>
        <taxon>Pseudomonadati</taxon>
        <taxon>Thermodesulfobacteriota</taxon>
        <taxon>Desulfovibrionia</taxon>
        <taxon>Desulfovibrionales</taxon>
        <taxon>Desulfovibrionaceae</taxon>
        <taxon>Desulfovibrio</taxon>
    </lineage>
</organism>
<evidence type="ECO:0000256" key="10">
    <source>
        <dbReference type="ARBA" id="ARBA00022763"/>
    </source>
</evidence>
<evidence type="ECO:0000256" key="13">
    <source>
        <dbReference type="ARBA" id="ARBA00023125"/>
    </source>
</evidence>
<evidence type="ECO:0000313" key="18">
    <source>
        <dbReference type="EMBL" id="HJA78650.1"/>
    </source>
</evidence>
<keyword evidence="9 16" id="KW-0479">Metal-binding</keyword>
<dbReference type="Pfam" id="PF21999">
    <property type="entry name" value="IMS_HHH_1"/>
    <property type="match status" value="1"/>
</dbReference>
<evidence type="ECO:0000256" key="16">
    <source>
        <dbReference type="HAMAP-Rule" id="MF_01113"/>
    </source>
</evidence>
<evidence type="ECO:0000256" key="14">
    <source>
        <dbReference type="ARBA" id="ARBA00023204"/>
    </source>
</evidence>
<comment type="cofactor">
    <cofactor evidence="16">
        <name>Mg(2+)</name>
        <dbReference type="ChEBI" id="CHEBI:18420"/>
    </cofactor>
    <text evidence="16">Binds 2 magnesium ions per subunit.</text>
</comment>
<keyword evidence="11 16" id="KW-0460">Magnesium</keyword>
<dbReference type="EC" id="2.7.7.7" evidence="16"/>
<feature type="binding site" evidence="16">
    <location>
        <position position="4"/>
    </location>
    <ligand>
        <name>Mg(2+)</name>
        <dbReference type="ChEBI" id="CHEBI:18420"/>
    </ligand>
</feature>
<keyword evidence="12 16" id="KW-0239">DNA-directed DNA polymerase</keyword>
<keyword evidence="6 16" id="KW-0808">Transferase</keyword>
<dbReference type="Gene3D" id="3.40.1170.60">
    <property type="match status" value="1"/>
</dbReference>
<keyword evidence="7 16" id="KW-0548">Nucleotidyltransferase</keyword>
<dbReference type="PANTHER" id="PTHR11076">
    <property type="entry name" value="DNA REPAIR POLYMERASE UMUC / TRANSFERASE FAMILY MEMBER"/>
    <property type="match status" value="1"/>
</dbReference>
<keyword evidence="13 16" id="KW-0238">DNA-binding</keyword>
<dbReference type="SUPFAM" id="SSF56672">
    <property type="entry name" value="DNA/RNA polymerases"/>
    <property type="match status" value="1"/>
</dbReference>
<dbReference type="NCBIfam" id="NF002751">
    <property type="entry name" value="PRK02794.1"/>
    <property type="match status" value="1"/>
</dbReference>
<dbReference type="Proteomes" id="UP000823821">
    <property type="component" value="Unassembled WGS sequence"/>
</dbReference>
<keyword evidence="14 16" id="KW-0234">DNA repair</keyword>
<dbReference type="Gene3D" id="1.10.150.20">
    <property type="entry name" value="5' to 3' exonuclease, C-terminal subdomain"/>
    <property type="match status" value="1"/>
</dbReference>
<dbReference type="SUPFAM" id="SSF100879">
    <property type="entry name" value="Lesion bypass DNA polymerase (Y-family), little finger domain"/>
    <property type="match status" value="1"/>
</dbReference>
<feature type="domain" description="UmuC" evidence="17">
    <location>
        <begin position="1"/>
        <end position="180"/>
    </location>
</feature>
<comment type="subunit">
    <text evidence="3 16">Monomer.</text>
</comment>
<dbReference type="NCBIfam" id="NF002677">
    <property type="entry name" value="PRK02406.1"/>
    <property type="match status" value="1"/>
</dbReference>
<dbReference type="GO" id="GO:0009432">
    <property type="term" value="P:SOS response"/>
    <property type="evidence" value="ECO:0007669"/>
    <property type="project" value="TreeGrafter"/>
</dbReference>
<dbReference type="GO" id="GO:0000287">
    <property type="term" value="F:magnesium ion binding"/>
    <property type="evidence" value="ECO:0007669"/>
    <property type="project" value="UniProtKB-UniRule"/>
</dbReference>
<dbReference type="Gene3D" id="3.30.70.270">
    <property type="match status" value="1"/>
</dbReference>
<dbReference type="GO" id="GO:0005829">
    <property type="term" value="C:cytosol"/>
    <property type="evidence" value="ECO:0007669"/>
    <property type="project" value="TreeGrafter"/>
</dbReference>
<dbReference type="InterPro" id="IPR043128">
    <property type="entry name" value="Rev_trsase/Diguanyl_cyclase"/>
</dbReference>
<dbReference type="GO" id="GO:0003887">
    <property type="term" value="F:DNA-directed DNA polymerase activity"/>
    <property type="evidence" value="ECO:0007669"/>
    <property type="project" value="UniProtKB-UniRule"/>
</dbReference>
<evidence type="ECO:0000256" key="2">
    <source>
        <dbReference type="ARBA" id="ARBA00010945"/>
    </source>
</evidence>
<protein>
    <recommendedName>
        <fullName evidence="16">DNA polymerase IV</fullName>
        <shortName evidence="16">Pol IV</shortName>
        <ecNumber evidence="16">2.7.7.7</ecNumber>
    </recommendedName>
</protein>
<dbReference type="HAMAP" id="MF_01113">
    <property type="entry name" value="DNApol_IV"/>
    <property type="match status" value="1"/>
</dbReference>
<feature type="active site" evidence="16">
    <location>
        <position position="98"/>
    </location>
</feature>
<evidence type="ECO:0000313" key="19">
    <source>
        <dbReference type="Proteomes" id="UP000823821"/>
    </source>
</evidence>
<evidence type="ECO:0000256" key="8">
    <source>
        <dbReference type="ARBA" id="ARBA00022705"/>
    </source>
</evidence>
<evidence type="ECO:0000256" key="6">
    <source>
        <dbReference type="ARBA" id="ARBA00022679"/>
    </source>
</evidence>
<evidence type="ECO:0000256" key="3">
    <source>
        <dbReference type="ARBA" id="ARBA00011245"/>
    </source>
</evidence>
<dbReference type="InterPro" id="IPR022880">
    <property type="entry name" value="DNApol_IV"/>
</dbReference>
<dbReference type="InterPro" id="IPR043502">
    <property type="entry name" value="DNA/RNA_pol_sf"/>
</dbReference>
<dbReference type="FunFam" id="3.40.1170.60:FF:000001">
    <property type="entry name" value="DNA polymerase IV"/>
    <property type="match status" value="1"/>
</dbReference>
<dbReference type="Gene3D" id="3.30.1490.100">
    <property type="entry name" value="DNA polymerase, Y-family, little finger domain"/>
    <property type="match status" value="1"/>
</dbReference>
<proteinExistence type="inferred from homology"/>
<dbReference type="GO" id="GO:0003684">
    <property type="term" value="F:damaged DNA binding"/>
    <property type="evidence" value="ECO:0007669"/>
    <property type="project" value="InterPro"/>
</dbReference>
<keyword evidence="5 16" id="KW-0963">Cytoplasm</keyword>
<reference evidence="18" key="1">
    <citation type="journal article" date="2021" name="PeerJ">
        <title>Extensive microbial diversity within the chicken gut microbiome revealed by metagenomics and culture.</title>
        <authorList>
            <person name="Gilroy R."/>
            <person name="Ravi A."/>
            <person name="Getino M."/>
            <person name="Pursley I."/>
            <person name="Horton D.L."/>
            <person name="Alikhan N.F."/>
            <person name="Baker D."/>
            <person name="Gharbi K."/>
            <person name="Hall N."/>
            <person name="Watson M."/>
            <person name="Adriaenssens E.M."/>
            <person name="Foster-Nyarko E."/>
            <person name="Jarju S."/>
            <person name="Secka A."/>
            <person name="Antonio M."/>
            <person name="Oren A."/>
            <person name="Chaudhuri R.R."/>
            <person name="La Ragione R."/>
            <person name="Hildebrand F."/>
            <person name="Pallen M.J."/>
        </authorList>
    </citation>
    <scope>NUCLEOTIDE SEQUENCE</scope>
    <source>
        <strain evidence="18">5032</strain>
    </source>
</reference>
<reference evidence="18" key="2">
    <citation type="submission" date="2021-04" db="EMBL/GenBank/DDBJ databases">
        <authorList>
            <person name="Gilroy R."/>
        </authorList>
    </citation>
    <scope>NUCLEOTIDE SEQUENCE</scope>
    <source>
        <strain evidence="18">5032</strain>
    </source>
</reference>
<dbReference type="EMBL" id="DWZD01000021">
    <property type="protein sequence ID" value="HJA78650.1"/>
    <property type="molecule type" value="Genomic_DNA"/>
</dbReference>
<evidence type="ECO:0000256" key="12">
    <source>
        <dbReference type="ARBA" id="ARBA00022932"/>
    </source>
</evidence>
<dbReference type="FunFam" id="3.30.1490.100:FF:000004">
    <property type="entry name" value="DNA polymerase IV"/>
    <property type="match status" value="1"/>
</dbReference>
<dbReference type="InterPro" id="IPR050116">
    <property type="entry name" value="DNA_polymerase-Y"/>
</dbReference>
<comment type="similarity">
    <text evidence="2 16">Belongs to the DNA polymerase type-Y family.</text>
</comment>
<evidence type="ECO:0000256" key="4">
    <source>
        <dbReference type="ARBA" id="ARBA00022457"/>
    </source>
</evidence>
<evidence type="ECO:0000259" key="17">
    <source>
        <dbReference type="PROSITE" id="PS50173"/>
    </source>
</evidence>
<feature type="binding site" evidence="16">
    <location>
        <position position="97"/>
    </location>
    <ligand>
        <name>Mg(2+)</name>
        <dbReference type="ChEBI" id="CHEBI:18420"/>
    </ligand>
</feature>
<evidence type="ECO:0000256" key="11">
    <source>
        <dbReference type="ARBA" id="ARBA00022842"/>
    </source>
</evidence>
<dbReference type="AlphaFoldDB" id="A0A9D2HKL3"/>
<evidence type="ECO:0000256" key="1">
    <source>
        <dbReference type="ARBA" id="ARBA00004496"/>
    </source>
</evidence>